<reference evidence="2" key="1">
    <citation type="journal article" date="2014" name="Front. Microbiol.">
        <title>High frequency of phylogenetically diverse reductive dehalogenase-homologous genes in deep subseafloor sedimentary metagenomes.</title>
        <authorList>
            <person name="Kawai M."/>
            <person name="Futagami T."/>
            <person name="Toyoda A."/>
            <person name="Takaki Y."/>
            <person name="Nishi S."/>
            <person name="Hori S."/>
            <person name="Arai W."/>
            <person name="Tsubouchi T."/>
            <person name="Morono Y."/>
            <person name="Uchiyama I."/>
            <person name="Ito T."/>
            <person name="Fujiyama A."/>
            <person name="Inagaki F."/>
            <person name="Takami H."/>
        </authorList>
    </citation>
    <scope>NUCLEOTIDE SEQUENCE</scope>
    <source>
        <strain evidence="2">Expedition CK06-06</strain>
    </source>
</reference>
<protein>
    <recommendedName>
        <fullName evidence="1">Transglutaminase-like domain-containing protein</fullName>
    </recommendedName>
</protein>
<dbReference type="InterPro" id="IPR002931">
    <property type="entry name" value="Transglutaminase-like"/>
</dbReference>
<dbReference type="AlphaFoldDB" id="X0YIA5"/>
<comment type="caution">
    <text evidence="2">The sequence shown here is derived from an EMBL/GenBank/DDBJ whole genome shotgun (WGS) entry which is preliminary data.</text>
</comment>
<name>X0YIA5_9ZZZZ</name>
<feature type="non-terminal residue" evidence="2">
    <location>
        <position position="194"/>
    </location>
</feature>
<organism evidence="2">
    <name type="scientific">marine sediment metagenome</name>
    <dbReference type="NCBI Taxonomy" id="412755"/>
    <lineage>
        <taxon>unclassified sequences</taxon>
        <taxon>metagenomes</taxon>
        <taxon>ecological metagenomes</taxon>
    </lineage>
</organism>
<accession>X0YIA5</accession>
<evidence type="ECO:0000313" key="2">
    <source>
        <dbReference type="EMBL" id="GAG55779.1"/>
    </source>
</evidence>
<proteinExistence type="predicted"/>
<sequence length="194" mass="21805">MEFQAGPRIKSEVMAHRQLRIRCTRLFGVVTLSVIISACAVQTQRTAAIPPLENQPHVEIENIDFLGVSASMKRFIRNYAPEDMSSGKKAWNLAYATLNPMLLNFDYDSSLTLTAADTFDRRAGNCLGFSSMFISMAREAGLRAWFQEVKVPPDWTNVNETLLVSMHVNAVVQDARSEYVVDVTGAKRTEWVRT</sequence>
<dbReference type="InterPro" id="IPR038765">
    <property type="entry name" value="Papain-like_cys_pep_sf"/>
</dbReference>
<dbReference type="Pfam" id="PF01841">
    <property type="entry name" value="Transglut_core"/>
    <property type="match status" value="1"/>
</dbReference>
<feature type="domain" description="Transglutaminase-like" evidence="1">
    <location>
        <begin position="98"/>
        <end position="144"/>
    </location>
</feature>
<dbReference type="SUPFAM" id="SSF54001">
    <property type="entry name" value="Cysteine proteinases"/>
    <property type="match status" value="1"/>
</dbReference>
<dbReference type="EMBL" id="BART01008617">
    <property type="protein sequence ID" value="GAG55779.1"/>
    <property type="molecule type" value="Genomic_DNA"/>
</dbReference>
<gene>
    <name evidence="2" type="ORF">S01H4_19337</name>
</gene>
<dbReference type="Gene3D" id="3.10.620.30">
    <property type="match status" value="1"/>
</dbReference>
<evidence type="ECO:0000259" key="1">
    <source>
        <dbReference type="Pfam" id="PF01841"/>
    </source>
</evidence>